<dbReference type="EMBL" id="QNZL01000110">
    <property type="protein sequence ID" value="RTZ80083.1"/>
    <property type="molecule type" value="Genomic_DNA"/>
</dbReference>
<comment type="caution">
    <text evidence="9">The sequence shown here is derived from an EMBL/GenBank/DDBJ whole genome shotgun (WGS) entry which is preliminary data.</text>
</comment>
<dbReference type="SUPFAM" id="SSF159672">
    <property type="entry name" value="CbiG N-terminal domain-like"/>
    <property type="match status" value="1"/>
</dbReference>
<dbReference type="Gene3D" id="3.30.950.10">
    <property type="entry name" value="Methyltransferase, Cobalt-precorrin-4 Transmethylase, Domain 2"/>
    <property type="match status" value="1"/>
</dbReference>
<feature type="domain" description="CobE/GbiG C-terminal" evidence="7">
    <location>
        <begin position="232"/>
        <end position="358"/>
    </location>
</feature>
<dbReference type="SUPFAM" id="SSF53790">
    <property type="entry name" value="Tetrapyrrole methylase"/>
    <property type="match status" value="1"/>
</dbReference>
<dbReference type="InterPro" id="IPR002750">
    <property type="entry name" value="CobE/GbiG_C"/>
</dbReference>
<dbReference type="Proteomes" id="UP000286801">
    <property type="component" value="Unassembled WGS sequence"/>
</dbReference>
<comment type="pathway">
    <text evidence="1">Cofactor biosynthesis; adenosylcobalamin biosynthesis.</text>
</comment>
<dbReference type="InterPro" id="IPR038029">
    <property type="entry name" value="GbiG_N_sf"/>
</dbReference>
<dbReference type="GO" id="GO:0009236">
    <property type="term" value="P:cobalamin biosynthetic process"/>
    <property type="evidence" value="ECO:0007669"/>
    <property type="project" value="UniProtKB-UniPathway"/>
</dbReference>
<dbReference type="CDD" id="cd11646">
    <property type="entry name" value="Precorrin_3B_C17_MT"/>
    <property type="match status" value="1"/>
</dbReference>
<evidence type="ECO:0000259" key="8">
    <source>
        <dbReference type="Pfam" id="PF11760"/>
    </source>
</evidence>
<dbReference type="PANTHER" id="PTHR47036:SF1">
    <property type="entry name" value="COBALT-FACTOR III C(17)-METHYLTRANSFERASE-RELATED"/>
    <property type="match status" value="1"/>
</dbReference>
<evidence type="ECO:0000256" key="1">
    <source>
        <dbReference type="ARBA" id="ARBA00004953"/>
    </source>
</evidence>
<dbReference type="GO" id="GO:0032259">
    <property type="term" value="P:methylation"/>
    <property type="evidence" value="ECO:0007669"/>
    <property type="project" value="UniProtKB-KW"/>
</dbReference>
<feature type="domain" description="Tetrapyrrole methylase" evidence="6">
    <location>
        <begin position="375"/>
        <end position="599"/>
    </location>
</feature>
<dbReference type="InterPro" id="IPR014776">
    <property type="entry name" value="4pyrrole_Mease_sub2"/>
</dbReference>
<dbReference type="InterPro" id="IPR000878">
    <property type="entry name" value="4pyrrol_Mease"/>
</dbReference>
<evidence type="ECO:0000256" key="5">
    <source>
        <dbReference type="ARBA" id="ARBA00022691"/>
    </source>
</evidence>
<dbReference type="PANTHER" id="PTHR47036">
    <property type="entry name" value="COBALT-FACTOR III C(17)-METHYLTRANSFERASE-RELATED"/>
    <property type="match status" value="1"/>
</dbReference>
<gene>
    <name evidence="9" type="primary">cobJ</name>
    <name evidence="9" type="ORF">DSY97_04185</name>
</gene>
<dbReference type="InterPro" id="IPR021744">
    <property type="entry name" value="CbiG_N"/>
</dbReference>
<proteinExistence type="predicted"/>
<protein>
    <submittedName>
        <fullName evidence="9">Precorrin-3B C(17)-methyltransferase</fullName>
        <ecNumber evidence="9">2.1.1.131</ecNumber>
    </submittedName>
</protein>
<dbReference type="Gene3D" id="3.30.420.180">
    <property type="entry name" value="CobE/GbiG C-terminal domain"/>
    <property type="match status" value="1"/>
</dbReference>
<name>A0A432G975_9DELT</name>
<keyword evidence="3 9" id="KW-0489">Methyltransferase</keyword>
<evidence type="ECO:0000256" key="2">
    <source>
        <dbReference type="ARBA" id="ARBA00022573"/>
    </source>
</evidence>
<dbReference type="UniPathway" id="UPA00148"/>
<dbReference type="Pfam" id="PF00590">
    <property type="entry name" value="TP_methylase"/>
    <property type="match status" value="1"/>
</dbReference>
<dbReference type="Pfam" id="PF11760">
    <property type="entry name" value="CbiG_N"/>
    <property type="match status" value="1"/>
</dbReference>
<accession>A0A432G975</accession>
<evidence type="ECO:0000256" key="3">
    <source>
        <dbReference type="ARBA" id="ARBA00022603"/>
    </source>
</evidence>
<organism evidence="9 10">
    <name type="scientific">SAR324 cluster bacterium</name>
    <dbReference type="NCBI Taxonomy" id="2024889"/>
    <lineage>
        <taxon>Bacteria</taxon>
        <taxon>Deltaproteobacteria</taxon>
        <taxon>SAR324 cluster</taxon>
    </lineage>
</organism>
<dbReference type="InterPro" id="IPR035996">
    <property type="entry name" value="4pyrrol_Methylase_sf"/>
</dbReference>
<dbReference type="NCBIfam" id="TIGR01466">
    <property type="entry name" value="cobJ_cbiH"/>
    <property type="match status" value="1"/>
</dbReference>
<evidence type="ECO:0000256" key="4">
    <source>
        <dbReference type="ARBA" id="ARBA00022679"/>
    </source>
</evidence>
<keyword evidence="5" id="KW-0949">S-adenosyl-L-methionine</keyword>
<dbReference type="InterPro" id="IPR006363">
    <property type="entry name" value="Cbl_synth_CobJ/CibH_dom"/>
</dbReference>
<feature type="domain" description="Cobalamin synthesis G N-terminal" evidence="8">
    <location>
        <begin position="55"/>
        <end position="134"/>
    </location>
</feature>
<keyword evidence="4 9" id="KW-0808">Transferase</keyword>
<sequence length="641" mass="68549">MSQQIAVFLLGISAFPVAKKIAAELGAELHGKADRISQVSSEPEADVFFTDAMEHLSTLYSEGVAIVGVCASAVLIRGVAGCLQNKLNEPPLIAVAEDGSAVVPLLGGHHGANDLAHQIADILGISPAVTTAGDLRFEIALDEPPEGFVLSNPEDVKHFTAELLSGEYVSLSSGDKPAAPDYMPGFYKWLQDSRLPFSENAKLRISLAAKPISGNAEHLVFQIAPDFSVKNIAVGVGCERGTDPEELITLVLNTLQENDISPERVAVVVSLDLKADEPAVHAVAKNLECSVRFFDAATLEALTPKLKNPSEIVFQEVGCHGVAEGAALAAVGDSGILLVPKVKSSGKSGAGRATCAIAESAEFLDPQMIGRAQGTLFIVGTGPGTPQWRLPESEKMLRKATDWVGYGLYLDLISDLHNGQKQHRFDLGQEEVRVRHALKLAAQGKTVALISSGDPGIYAMSSLVFELLETGKSGASAKSCAKDNSVAEWQRIHVEATPGISALQAASARIGAPLGHDFCTISLSDLLTPWETIERRIRAAAEGDFVIAFYNPVSRRRTTQLVRAQEILLKHRPAETPVIFARNLGRDEEKVKVVSLENLDSAQVDMLTVVLVGSSQTRLLELPNGEVKVFTPRGYDQKSKN</sequence>
<dbReference type="Gene3D" id="3.40.50.11220">
    <property type="match status" value="1"/>
</dbReference>
<dbReference type="Gene3D" id="3.40.1010.10">
    <property type="entry name" value="Cobalt-precorrin-4 Transmethylase, Domain 1"/>
    <property type="match status" value="1"/>
</dbReference>
<dbReference type="InterPro" id="IPR051810">
    <property type="entry name" value="Precorrin_MeTrfase"/>
</dbReference>
<dbReference type="SUPFAM" id="SSF159664">
    <property type="entry name" value="CobE/GbiG C-terminal domain-like"/>
    <property type="match status" value="1"/>
</dbReference>
<dbReference type="InterPro" id="IPR014777">
    <property type="entry name" value="4pyrrole_Mease_sub1"/>
</dbReference>
<dbReference type="EC" id="2.1.1.131" evidence="9"/>
<reference evidence="9 10" key="1">
    <citation type="submission" date="2018-06" db="EMBL/GenBank/DDBJ databases">
        <title>Combined omics and stable isotope probing to characterize newly discovered Mariana Back-Arc vent microbial communities.</title>
        <authorList>
            <person name="Trembath-Reichert E."/>
            <person name="Huber J.A."/>
        </authorList>
    </citation>
    <scope>NUCLEOTIDE SEQUENCE [LARGE SCALE GENOMIC DNA]</scope>
    <source>
        <strain evidence="9">MAG 63_1</strain>
    </source>
</reference>
<evidence type="ECO:0000313" key="9">
    <source>
        <dbReference type="EMBL" id="RTZ80083.1"/>
    </source>
</evidence>
<evidence type="ECO:0000313" key="10">
    <source>
        <dbReference type="Proteomes" id="UP000286801"/>
    </source>
</evidence>
<dbReference type="AlphaFoldDB" id="A0A432G975"/>
<keyword evidence="2" id="KW-0169">Cobalamin biosynthesis</keyword>
<dbReference type="Pfam" id="PF01890">
    <property type="entry name" value="CbiG_C"/>
    <property type="match status" value="1"/>
</dbReference>
<dbReference type="InterPro" id="IPR036518">
    <property type="entry name" value="CobE/GbiG_C_sf"/>
</dbReference>
<dbReference type="GO" id="GO:0030789">
    <property type="term" value="F:precorrin-3B C17-methyltransferase activity"/>
    <property type="evidence" value="ECO:0007669"/>
    <property type="project" value="UniProtKB-EC"/>
</dbReference>
<evidence type="ECO:0000259" key="6">
    <source>
        <dbReference type="Pfam" id="PF00590"/>
    </source>
</evidence>
<evidence type="ECO:0000259" key="7">
    <source>
        <dbReference type="Pfam" id="PF01890"/>
    </source>
</evidence>